<evidence type="ECO:0000313" key="3">
    <source>
        <dbReference type="Proteomes" id="UP001187192"/>
    </source>
</evidence>
<dbReference type="Proteomes" id="UP001187192">
    <property type="component" value="Unassembled WGS sequence"/>
</dbReference>
<dbReference type="AlphaFoldDB" id="A0AA87ZTS7"/>
<reference evidence="2" key="1">
    <citation type="submission" date="2023-07" db="EMBL/GenBank/DDBJ databases">
        <title>draft genome sequence of fig (Ficus carica).</title>
        <authorList>
            <person name="Takahashi T."/>
            <person name="Nishimura K."/>
        </authorList>
    </citation>
    <scope>NUCLEOTIDE SEQUENCE</scope>
</reference>
<feature type="region of interest" description="Disordered" evidence="1">
    <location>
        <begin position="1"/>
        <end position="38"/>
    </location>
</feature>
<organism evidence="2 3">
    <name type="scientific">Ficus carica</name>
    <name type="common">Common fig</name>
    <dbReference type="NCBI Taxonomy" id="3494"/>
    <lineage>
        <taxon>Eukaryota</taxon>
        <taxon>Viridiplantae</taxon>
        <taxon>Streptophyta</taxon>
        <taxon>Embryophyta</taxon>
        <taxon>Tracheophyta</taxon>
        <taxon>Spermatophyta</taxon>
        <taxon>Magnoliopsida</taxon>
        <taxon>eudicotyledons</taxon>
        <taxon>Gunneridae</taxon>
        <taxon>Pentapetalae</taxon>
        <taxon>rosids</taxon>
        <taxon>fabids</taxon>
        <taxon>Rosales</taxon>
        <taxon>Moraceae</taxon>
        <taxon>Ficeae</taxon>
        <taxon>Ficus</taxon>
    </lineage>
</organism>
<proteinExistence type="predicted"/>
<dbReference type="EMBL" id="BTGU01000014">
    <property type="protein sequence ID" value="GMN42153.1"/>
    <property type="molecule type" value="Genomic_DNA"/>
</dbReference>
<name>A0AA87ZTS7_FICCA</name>
<protein>
    <submittedName>
        <fullName evidence="2">Uncharacterized protein</fullName>
    </submittedName>
</protein>
<gene>
    <name evidence="2" type="ORF">TIFTF001_011370</name>
</gene>
<comment type="caution">
    <text evidence="2">The sequence shown here is derived from an EMBL/GenBank/DDBJ whole genome shotgun (WGS) entry which is preliminary data.</text>
</comment>
<feature type="compositionally biased region" description="Basic and acidic residues" evidence="1">
    <location>
        <begin position="20"/>
        <end position="38"/>
    </location>
</feature>
<keyword evidence="3" id="KW-1185">Reference proteome</keyword>
<sequence length="53" mass="5973">MTAVEIARSEIPIPRSVGEGGERDGNGQRKRERSERDRRAISLDLRDLPLSIL</sequence>
<accession>A0AA87ZTS7</accession>
<evidence type="ECO:0000256" key="1">
    <source>
        <dbReference type="SAM" id="MobiDB-lite"/>
    </source>
</evidence>
<evidence type="ECO:0000313" key="2">
    <source>
        <dbReference type="EMBL" id="GMN42153.1"/>
    </source>
</evidence>